<dbReference type="Pfam" id="PF17849">
    <property type="entry name" value="OB_Dis3"/>
    <property type="match status" value="1"/>
</dbReference>
<dbReference type="GO" id="GO:0000175">
    <property type="term" value="F:3'-5'-RNA exonuclease activity"/>
    <property type="evidence" value="ECO:0007669"/>
    <property type="project" value="TreeGrafter"/>
</dbReference>
<reference evidence="4" key="1">
    <citation type="submission" date="2016-04" db="EMBL/GenBank/DDBJ databases">
        <authorList>
            <person name="Evans L.H."/>
            <person name="Alamgir A."/>
            <person name="Owens N."/>
            <person name="Weber N.D."/>
            <person name="Virtaneva K."/>
            <person name="Barbian K."/>
            <person name="Babar A."/>
            <person name="Rosenke K."/>
        </authorList>
    </citation>
    <scope>NUCLEOTIDE SEQUENCE [LARGE SCALE GENOMIC DNA]</scope>
    <source>
        <strain evidence="4">CBS 101.48</strain>
    </source>
</reference>
<dbReference type="InterPro" id="IPR001900">
    <property type="entry name" value="RNase_II/R"/>
</dbReference>
<dbReference type="InterPro" id="IPR012340">
    <property type="entry name" value="NA-bd_OB-fold"/>
</dbReference>
<feature type="region of interest" description="Disordered" evidence="2">
    <location>
        <begin position="156"/>
        <end position="219"/>
    </location>
</feature>
<feature type="compositionally biased region" description="Polar residues" evidence="2">
    <location>
        <begin position="193"/>
        <end position="219"/>
    </location>
</feature>
<evidence type="ECO:0000256" key="1">
    <source>
        <dbReference type="ARBA" id="ARBA00005785"/>
    </source>
</evidence>
<evidence type="ECO:0000259" key="3">
    <source>
        <dbReference type="SMART" id="SM00955"/>
    </source>
</evidence>
<feature type="compositionally biased region" description="Basic residues" evidence="2">
    <location>
        <begin position="369"/>
        <end position="379"/>
    </location>
</feature>
<dbReference type="SMART" id="SM00955">
    <property type="entry name" value="RNB"/>
    <property type="match status" value="1"/>
</dbReference>
<dbReference type="Gene3D" id="2.40.50.700">
    <property type="match status" value="1"/>
</dbReference>
<dbReference type="InParanoid" id="A0A168NT09"/>
<evidence type="ECO:0000313" key="5">
    <source>
        <dbReference type="Proteomes" id="UP000078561"/>
    </source>
</evidence>
<dbReference type="InterPro" id="IPR041093">
    <property type="entry name" value="Dis3l2-like_C"/>
</dbReference>
<accession>A0A168NT09</accession>
<keyword evidence="5" id="KW-1185">Reference proteome</keyword>
<organism evidence="4">
    <name type="scientific">Absidia glauca</name>
    <name type="common">Pin mould</name>
    <dbReference type="NCBI Taxonomy" id="4829"/>
    <lineage>
        <taxon>Eukaryota</taxon>
        <taxon>Fungi</taxon>
        <taxon>Fungi incertae sedis</taxon>
        <taxon>Mucoromycota</taxon>
        <taxon>Mucoromycotina</taxon>
        <taxon>Mucoromycetes</taxon>
        <taxon>Mucorales</taxon>
        <taxon>Cunninghamellaceae</taxon>
        <taxon>Absidia</taxon>
    </lineage>
</organism>
<feature type="compositionally biased region" description="Low complexity" evidence="2">
    <location>
        <begin position="244"/>
        <end position="258"/>
    </location>
</feature>
<dbReference type="Gene3D" id="2.40.50.140">
    <property type="entry name" value="Nucleic acid-binding proteins"/>
    <property type="match status" value="1"/>
</dbReference>
<feature type="compositionally biased region" description="Polar residues" evidence="2">
    <location>
        <begin position="387"/>
        <end position="399"/>
    </location>
</feature>
<feature type="region of interest" description="Disordered" evidence="2">
    <location>
        <begin position="1190"/>
        <end position="1246"/>
    </location>
</feature>
<feature type="domain" description="RNB" evidence="3">
    <location>
        <begin position="676"/>
        <end position="1008"/>
    </location>
</feature>
<dbReference type="PANTHER" id="PTHR23355:SF9">
    <property type="entry name" value="DIS3-LIKE EXONUCLEASE 2"/>
    <property type="match status" value="1"/>
</dbReference>
<dbReference type="Gene3D" id="2.40.50.690">
    <property type="match status" value="1"/>
</dbReference>
<dbReference type="FunCoup" id="A0A168NT09">
    <property type="interactions" value="54"/>
</dbReference>
<dbReference type="EMBL" id="LT553503">
    <property type="protein sequence ID" value="SAM01138.1"/>
    <property type="molecule type" value="Genomic_DNA"/>
</dbReference>
<feature type="region of interest" description="Disordered" evidence="2">
    <location>
        <begin position="233"/>
        <end position="283"/>
    </location>
</feature>
<evidence type="ECO:0000313" key="4">
    <source>
        <dbReference type="EMBL" id="SAM01138.1"/>
    </source>
</evidence>
<feature type="region of interest" description="Disordered" evidence="2">
    <location>
        <begin position="1"/>
        <end position="81"/>
    </location>
</feature>
<dbReference type="PANTHER" id="PTHR23355">
    <property type="entry name" value="RIBONUCLEASE"/>
    <property type="match status" value="1"/>
</dbReference>
<dbReference type="Pfam" id="PF17877">
    <property type="entry name" value="Dis3l2_C_term"/>
    <property type="match status" value="1"/>
</dbReference>
<feature type="compositionally biased region" description="Polar residues" evidence="2">
    <location>
        <begin position="322"/>
        <end position="356"/>
    </location>
</feature>
<feature type="compositionally biased region" description="Polar residues" evidence="2">
    <location>
        <begin position="61"/>
        <end position="80"/>
    </location>
</feature>
<feature type="region of interest" description="Disordered" evidence="2">
    <location>
        <begin position="297"/>
        <end position="399"/>
    </location>
</feature>
<dbReference type="FunFam" id="2.40.50.700:FF:000002">
    <property type="entry name" value="Cell wall biogenesis protein"/>
    <property type="match status" value="1"/>
</dbReference>
<feature type="compositionally biased region" description="Low complexity" evidence="2">
    <location>
        <begin position="156"/>
        <end position="180"/>
    </location>
</feature>
<dbReference type="GO" id="GO:0000932">
    <property type="term" value="C:P-body"/>
    <property type="evidence" value="ECO:0007669"/>
    <property type="project" value="TreeGrafter"/>
</dbReference>
<dbReference type="Pfam" id="PF00773">
    <property type="entry name" value="RNB"/>
    <property type="match status" value="1"/>
</dbReference>
<dbReference type="GO" id="GO:0003723">
    <property type="term" value="F:RNA binding"/>
    <property type="evidence" value="ECO:0007669"/>
    <property type="project" value="InterPro"/>
</dbReference>
<dbReference type="InterPro" id="IPR050180">
    <property type="entry name" value="RNR_Ribonuclease"/>
</dbReference>
<evidence type="ECO:0000256" key="2">
    <source>
        <dbReference type="SAM" id="MobiDB-lite"/>
    </source>
</evidence>
<sequence length="1283" mass="142572">MSHGLETLEQQSAPESTRGLFDSYSARKPTIIQTSKSTGRHRSLDSSGRPARQSFNPPPTASRTNNGNNKSHQRSRSASASDMGYFGAGIRRSNLALQTLTEEGGVSLQQQLDNTISQSSSFGGRINSSNSTKRESVTMDSLKDMINTLKSIPPTASISTSSLSSSSAGTATTTTTATTTNGWGKRFGHRKQQSMSSLPFGQPQSNIRRSYNDGNSTSDMHSVLQNKVQELRSISPPTTSTLVSPRPYSSSSSPSYRRFCTGPIGGGGGSNSGSDDDNTTGRDAALAEAEAKLVGSFTSLTGRRRSSDASSDSPSTLHKRSSLQQLATLSEESSGPLTDRLSTSRSSVLSKRTQFNKPLDLYADDSNKHKSTGHSRRSSRNVDMDWRSSTPLVQPTSPRHTFQLVPFTPTRVNFARDDANPHQRRPLFIAHLPFSALTPLFQNRQLVRGMLRVNKRNRSDAYVYSEELDADIYIAGSRDRNRALEGDVVAVRLIDVDKVLQEKREKEEIKLVRGQARIRLPDEEDENEIIFGGDDEVEVVKPKFSGVVVAILERAQNQVYSGTLTLIRPNNKRAQEEKDQQLRNGGAPLYKKDAPRIVWFKATDKRVPLIAIPIEQTPDDFMENTEKYATRLFVGSIKRWPITSLHPFGTLEKELGSVFELSTQTKAIYADNNVVDTDFSEAVYNCLPPQTFEASLDDDCYQIGVHISDVTYFIKPHSALDKEARARGVRVDLIHAHVPMVPEIMTEQMTNLAPGRIRFTFSVVWKINSQGKVLDTWYGKSTARSCAQLTTEEAQKVIDGGSLETERLTDAHCRQDIENDIRLLASVTAELYNQRRQSGILTQLRDELAFDFDSDLSTLGVSVVTKPNSTHRIVKELLLLANISVAQKISSRLPEQALLRRHASPVDRKIRALQSYCSRQLGVQVDIGSAGSLEKSIEAISDDKLRKLVSVIVLKTLKMPKYFCAGTYDIAKYSHYALNVPLFTHFTAPSRRFADILVHRQLEYALSSDVDTPFYLDRDTVQKLTQHCNVKKEASLNAREQSSLLFLGRLLDKLAKQNGKSVVYREATVVAVCDGHMDVMIGDLNMEKRVHLANLPVWRSDFDEAKQTLTMYWRKGVDTSTGIQRSWSITDDDDDEDDEGYLDEELLLEEMLQAGDAQQQQQQDLDNHRSDTKEDTVAGLSILEQHAKKTASYNAPLSRDATNDKQQPEASAPSPPSNRPESTQSTSAKRASLVRSRLSDSTAYSTEQGYQTVKALDKIRVALVIDMVRTPPLIRILAVNPFA</sequence>
<name>A0A168NT09_ABSGL</name>
<dbReference type="OrthoDB" id="372421at2759"/>
<dbReference type="STRING" id="4829.A0A168NT09"/>
<dbReference type="OMA" id="CRQDIEN"/>
<dbReference type="GO" id="GO:0006402">
    <property type="term" value="P:mRNA catabolic process"/>
    <property type="evidence" value="ECO:0007669"/>
    <property type="project" value="TreeGrafter"/>
</dbReference>
<comment type="similarity">
    <text evidence="1">Belongs to the RNR ribonuclease family.</text>
</comment>
<protein>
    <recommendedName>
        <fullName evidence="3">RNB domain-containing protein</fullName>
    </recommendedName>
</protein>
<dbReference type="Proteomes" id="UP000078561">
    <property type="component" value="Unassembled WGS sequence"/>
</dbReference>
<dbReference type="SUPFAM" id="SSF50249">
    <property type="entry name" value="Nucleic acid-binding proteins"/>
    <property type="match status" value="2"/>
</dbReference>
<proteinExistence type="inferred from homology"/>
<dbReference type="InterPro" id="IPR041505">
    <property type="entry name" value="Dis3_CSD2"/>
</dbReference>
<gene>
    <name evidence="4" type="primary">ABSGL_06875.1 scaffold 8678</name>
</gene>